<sequence>MRIKLHAASGILTFVFAIYFSSVPIDAAYGQAEAAEPPASTFQPAMSIGLSSGTHAFFGVDATLRVIKPVNFRISYNRMRMNVEGLSFNASSLGFSGQSLILSSDLDLSTLGLIAELPIGEKRSFRLMGGVMVNLNNYINVNGEFAEGVAVNDYELTPDRIGTINVNYTTGSAVYPYFGLGFGRSLGVRHLSFALEAGAMVRGRPDIRFNSTGLLSDNAQNGPVLSENFKNVRVHPSVGFRLAYKFNLPKDLFGLRPGAEGTSEMVDAPKPFAKERLQNETKEQLTDANPAPPKQAIPTASPYLIVKGAAVDAVTNAELRQAYIDLYKVLPNGDKTLERTGPYPTGQFTLGLDPGDTYELNITVPGYKPFKKVLKADPGGASKTITQHFALEAEQ</sequence>
<evidence type="ECO:0000313" key="2">
    <source>
        <dbReference type="Proteomes" id="UP000029736"/>
    </source>
</evidence>
<organism evidence="1 2">
    <name type="scientific">Phaeodactylibacter xiamenensis</name>
    <dbReference type="NCBI Taxonomy" id="1524460"/>
    <lineage>
        <taxon>Bacteria</taxon>
        <taxon>Pseudomonadati</taxon>
        <taxon>Bacteroidota</taxon>
        <taxon>Saprospiria</taxon>
        <taxon>Saprospirales</taxon>
        <taxon>Haliscomenobacteraceae</taxon>
        <taxon>Phaeodactylibacter</taxon>
    </lineage>
</organism>
<dbReference type="Gene3D" id="2.40.160.170">
    <property type="match status" value="1"/>
</dbReference>
<dbReference type="Proteomes" id="UP000029736">
    <property type="component" value="Unassembled WGS sequence"/>
</dbReference>
<keyword evidence="2" id="KW-1185">Reference proteome</keyword>
<comment type="caution">
    <text evidence="1">The sequence shown here is derived from an EMBL/GenBank/DDBJ whole genome shotgun (WGS) entry which is preliminary data.</text>
</comment>
<dbReference type="AlphaFoldDB" id="A0A098S6W1"/>
<accession>A0A098S6W1</accession>
<dbReference type="EMBL" id="JPOS01000039">
    <property type="protein sequence ID" value="KGE86832.1"/>
    <property type="molecule type" value="Genomic_DNA"/>
</dbReference>
<reference evidence="1 2" key="1">
    <citation type="journal article" date="2014" name="Int. J. Syst. Evol. Microbiol.">
        <title>Phaeodactylibacter xiamenensis gen. nov., sp. nov., a member of the family Saprospiraceae isolated from the marine alga Phaeodactylum tricornutum.</title>
        <authorList>
            <person name="Chen Z.Jr."/>
            <person name="Lei X."/>
            <person name="Lai Q."/>
            <person name="Li Y."/>
            <person name="Zhang B."/>
            <person name="Zhang J."/>
            <person name="Zhang H."/>
            <person name="Yang L."/>
            <person name="Zheng W."/>
            <person name="Tian Y."/>
            <person name="Yu Z."/>
            <person name="Xu H.Jr."/>
            <person name="Zheng T."/>
        </authorList>
    </citation>
    <scope>NUCLEOTIDE SEQUENCE [LARGE SCALE GENOMIC DNA]</scope>
    <source>
        <strain evidence="1 2">KD52</strain>
    </source>
</reference>
<gene>
    <name evidence="1" type="ORF">IX84_17295</name>
</gene>
<name>A0A098S6W1_9BACT</name>
<proteinExistence type="predicted"/>
<dbReference type="OrthoDB" id="597504at2"/>
<dbReference type="RefSeq" id="WP_044223304.1">
    <property type="nucleotide sequence ID" value="NZ_JBKAGJ010000009.1"/>
</dbReference>
<evidence type="ECO:0000313" key="1">
    <source>
        <dbReference type="EMBL" id="KGE86832.1"/>
    </source>
</evidence>
<protein>
    <submittedName>
        <fullName evidence="1">Uncharacterized protein</fullName>
    </submittedName>
</protein>